<evidence type="ECO:0000256" key="5">
    <source>
        <dbReference type="SAM" id="SignalP"/>
    </source>
</evidence>
<protein>
    <submittedName>
        <fullName evidence="7">ABC transporter substrate-binding protein</fullName>
    </submittedName>
</protein>
<dbReference type="Pfam" id="PF13458">
    <property type="entry name" value="Peripla_BP_6"/>
    <property type="match status" value="1"/>
</dbReference>
<evidence type="ECO:0000313" key="7">
    <source>
        <dbReference type="EMBL" id="MQR00113.1"/>
    </source>
</evidence>
<evidence type="ECO:0000256" key="2">
    <source>
        <dbReference type="ARBA" id="ARBA00022448"/>
    </source>
</evidence>
<dbReference type="AlphaFoldDB" id="A0A843YRI2"/>
<dbReference type="GO" id="GO:0006865">
    <property type="term" value="P:amino acid transport"/>
    <property type="evidence" value="ECO:0007669"/>
    <property type="project" value="UniProtKB-KW"/>
</dbReference>
<sequence>MQMKAQLLPFTAAVALAGTMTMARAQEQIVKIGEVGPLTGPVAHMGKDNENGARMAIDELNAKGITLAGKKVKFVLQSEDDGSDPKLATAVAQKLVDAKVQAVIGHLQSGTSIPASKIYYDAGIPQISPSATSRKYTQQGFNTTFRVVANDGQLGNTLGRYAANTLHAKNVAVIDDRTAYGQGLADEFTKSAKAAGINIVTAQYTSDKATDFNAILTTVKSKKPDLIFFGGIDASAGPMLHQMKLLGIKTKLMGGDAICTNQLPQLASDGLIDNMVVCAEAGGVEKSAEKKLGAFEAAYKTRYNSEIKQYAPYTYDAVMTIADAMQKANSADPKKYLPVLAKITHHGITGDIAFDAHGDIKNGAITIYTFRSGQRVVLNVTK</sequence>
<evidence type="ECO:0000256" key="4">
    <source>
        <dbReference type="ARBA" id="ARBA00022970"/>
    </source>
</evidence>
<dbReference type="SUPFAM" id="SSF53822">
    <property type="entry name" value="Periplasmic binding protein-like I"/>
    <property type="match status" value="1"/>
</dbReference>
<dbReference type="EMBL" id="WINI01000001">
    <property type="protein sequence ID" value="MQR00113.1"/>
    <property type="molecule type" value="Genomic_DNA"/>
</dbReference>
<dbReference type="CDD" id="cd06342">
    <property type="entry name" value="PBP1_ABC_LIVBP-like"/>
    <property type="match status" value="1"/>
</dbReference>
<accession>A0A843YRI2</accession>
<dbReference type="InterPro" id="IPR028082">
    <property type="entry name" value="Peripla_BP_I"/>
</dbReference>
<comment type="similarity">
    <text evidence="1">Belongs to the leucine-binding protein family.</text>
</comment>
<dbReference type="InterPro" id="IPR000709">
    <property type="entry name" value="Leu_Ile_Val-bd"/>
</dbReference>
<keyword evidence="3 5" id="KW-0732">Signal</keyword>
<name>A0A843YRI2_9BURK</name>
<evidence type="ECO:0000313" key="8">
    <source>
        <dbReference type="Proteomes" id="UP000451565"/>
    </source>
</evidence>
<reference evidence="7 8" key="1">
    <citation type="submission" date="2019-10" db="EMBL/GenBank/DDBJ databases">
        <title>Glaciimonas soli sp. nov., a psychrophilic bacterium isolated from the forest soil of a high elevation mountain in Taiwan.</title>
        <authorList>
            <person name="Wang L.-T."/>
            <person name="Shieh W.Y."/>
        </authorList>
    </citation>
    <scope>NUCLEOTIDE SEQUENCE [LARGE SCALE GENOMIC DNA]</scope>
    <source>
        <strain evidence="7 8">GS1</strain>
    </source>
</reference>
<feature type="signal peptide" evidence="5">
    <location>
        <begin position="1"/>
        <end position="25"/>
    </location>
</feature>
<dbReference type="PRINTS" id="PR00337">
    <property type="entry name" value="LEUILEVALBP"/>
</dbReference>
<dbReference type="RefSeq" id="WP_153233631.1">
    <property type="nucleotide sequence ID" value="NZ_WINI01000001.1"/>
</dbReference>
<evidence type="ECO:0000256" key="1">
    <source>
        <dbReference type="ARBA" id="ARBA00010062"/>
    </source>
</evidence>
<feature type="domain" description="Leucine-binding protein" evidence="6">
    <location>
        <begin position="30"/>
        <end position="371"/>
    </location>
</feature>
<gene>
    <name evidence="7" type="ORF">GEV47_05375</name>
</gene>
<keyword evidence="8" id="KW-1185">Reference proteome</keyword>
<feature type="chain" id="PRO_5032591328" evidence="5">
    <location>
        <begin position="26"/>
        <end position="382"/>
    </location>
</feature>
<evidence type="ECO:0000256" key="3">
    <source>
        <dbReference type="ARBA" id="ARBA00022729"/>
    </source>
</evidence>
<organism evidence="7 8">
    <name type="scientific">Glaciimonas soli</name>
    <dbReference type="NCBI Taxonomy" id="2590999"/>
    <lineage>
        <taxon>Bacteria</taxon>
        <taxon>Pseudomonadati</taxon>
        <taxon>Pseudomonadota</taxon>
        <taxon>Betaproteobacteria</taxon>
        <taxon>Burkholderiales</taxon>
        <taxon>Oxalobacteraceae</taxon>
        <taxon>Glaciimonas</taxon>
    </lineage>
</organism>
<dbReference type="PANTHER" id="PTHR47151">
    <property type="entry name" value="LEU/ILE/VAL-BINDING ABC TRANSPORTER SUBUNIT"/>
    <property type="match status" value="1"/>
</dbReference>
<dbReference type="Proteomes" id="UP000451565">
    <property type="component" value="Unassembled WGS sequence"/>
</dbReference>
<dbReference type="InterPro" id="IPR028081">
    <property type="entry name" value="Leu-bd"/>
</dbReference>
<keyword evidence="4" id="KW-0029">Amino-acid transport</keyword>
<dbReference type="Gene3D" id="3.40.50.2300">
    <property type="match status" value="2"/>
</dbReference>
<keyword evidence="2" id="KW-0813">Transport</keyword>
<comment type="caution">
    <text evidence="7">The sequence shown here is derived from an EMBL/GenBank/DDBJ whole genome shotgun (WGS) entry which is preliminary data.</text>
</comment>
<evidence type="ECO:0000259" key="6">
    <source>
        <dbReference type="Pfam" id="PF13458"/>
    </source>
</evidence>
<dbReference type="OrthoDB" id="9783240at2"/>
<dbReference type="PANTHER" id="PTHR47151:SF2">
    <property type="entry name" value="AMINO ACID BINDING PROTEIN"/>
    <property type="match status" value="1"/>
</dbReference>
<proteinExistence type="inferred from homology"/>